<feature type="compositionally biased region" description="Basic and acidic residues" evidence="1">
    <location>
        <begin position="1"/>
        <end position="18"/>
    </location>
</feature>
<keyword evidence="2" id="KW-0812">Transmembrane</keyword>
<evidence type="ECO:0000256" key="1">
    <source>
        <dbReference type="SAM" id="MobiDB-lite"/>
    </source>
</evidence>
<feature type="region of interest" description="Disordered" evidence="1">
    <location>
        <begin position="1"/>
        <end position="81"/>
    </location>
</feature>
<feature type="transmembrane region" description="Helical" evidence="2">
    <location>
        <begin position="183"/>
        <end position="204"/>
    </location>
</feature>
<name>A0A7Z7D0T1_9MICO</name>
<evidence type="ECO:0000256" key="2">
    <source>
        <dbReference type="SAM" id="Phobius"/>
    </source>
</evidence>
<dbReference type="EMBL" id="FOQZ01000005">
    <property type="protein sequence ID" value="SFI68174.1"/>
    <property type="molecule type" value="Genomic_DNA"/>
</dbReference>
<proteinExistence type="predicted"/>
<keyword evidence="2" id="KW-0472">Membrane</keyword>
<evidence type="ECO:0000313" key="3">
    <source>
        <dbReference type="EMBL" id="SFI68174.1"/>
    </source>
</evidence>
<accession>A0A7Z7D0T1</accession>
<dbReference type="RefSeq" id="WP_231478752.1">
    <property type="nucleotide sequence ID" value="NZ_FOQZ01000005.1"/>
</dbReference>
<feature type="compositionally biased region" description="Low complexity" evidence="1">
    <location>
        <begin position="34"/>
        <end position="44"/>
    </location>
</feature>
<keyword evidence="2" id="KW-1133">Transmembrane helix</keyword>
<reference evidence="3 4" key="1">
    <citation type="submission" date="2016-10" db="EMBL/GenBank/DDBJ databases">
        <authorList>
            <person name="Varghese N."/>
            <person name="Submissions S."/>
        </authorList>
    </citation>
    <scope>NUCLEOTIDE SEQUENCE [LARGE SCALE GENOMIC DNA]</scope>
    <source>
        <strain evidence="3 4">UNC380MFSha3.1</strain>
    </source>
</reference>
<dbReference type="Proteomes" id="UP000198702">
    <property type="component" value="Unassembled WGS sequence"/>
</dbReference>
<feature type="transmembrane region" description="Helical" evidence="2">
    <location>
        <begin position="141"/>
        <end position="171"/>
    </location>
</feature>
<evidence type="ECO:0008006" key="5">
    <source>
        <dbReference type="Google" id="ProtNLM"/>
    </source>
</evidence>
<gene>
    <name evidence="3" type="ORF">SAMN04487751_2614</name>
</gene>
<evidence type="ECO:0000313" key="4">
    <source>
        <dbReference type="Proteomes" id="UP000198702"/>
    </source>
</evidence>
<feature type="compositionally biased region" description="Low complexity" evidence="1">
    <location>
        <begin position="59"/>
        <end position="81"/>
    </location>
</feature>
<sequence>MSDPTPDERPTQPDDRPALPELDASIVAARHLSPAPDAVPQAPDAVPPVPDAAPPVPDAVPQVPDAVPAAPDATPPVLRRPVVDVPTEDVAVVGDAARLPGEHRGGFQRAMTEPVPITQPVHTEVRWAPPPPAPLPRSAGWAMTFAILGLLVSFLVGWGFLIGLVGAGFAIVALRRPWERRGVALWALCLSLLSLVYSAGWLWWASTQANLVG</sequence>
<feature type="compositionally biased region" description="Pro residues" evidence="1">
    <location>
        <begin position="45"/>
        <end position="58"/>
    </location>
</feature>
<comment type="caution">
    <text evidence="3">The sequence shown here is derived from an EMBL/GenBank/DDBJ whole genome shotgun (WGS) entry which is preliminary data.</text>
</comment>
<protein>
    <recommendedName>
        <fullName evidence="5">DUF4190 domain-containing protein</fullName>
    </recommendedName>
</protein>
<organism evidence="3 4">
    <name type="scientific">Microbacterium saccharophilum</name>
    <dbReference type="NCBI Taxonomy" id="1213358"/>
    <lineage>
        <taxon>Bacteria</taxon>
        <taxon>Bacillati</taxon>
        <taxon>Actinomycetota</taxon>
        <taxon>Actinomycetes</taxon>
        <taxon>Micrococcales</taxon>
        <taxon>Microbacteriaceae</taxon>
        <taxon>Microbacterium</taxon>
    </lineage>
</organism>
<dbReference type="AlphaFoldDB" id="A0A7Z7D0T1"/>